<dbReference type="NCBIfam" id="TIGR03220">
    <property type="entry name" value="catechol_dmpE"/>
    <property type="match status" value="1"/>
</dbReference>
<dbReference type="InterPro" id="IPR036663">
    <property type="entry name" value="Fumarylacetoacetase_C_sf"/>
</dbReference>
<evidence type="ECO:0000313" key="5">
    <source>
        <dbReference type="EMBL" id="ACV05017.1"/>
    </source>
</evidence>
<dbReference type="Pfam" id="PF01557">
    <property type="entry name" value="FAA_hydrolase"/>
    <property type="match status" value="1"/>
</dbReference>
<sequence length="266" mass="28555">MRETDMDKTLINELGDELYQAMVQRETVSPLTSRGFDITVEDAYHISLRMLERRLAAGERVIGKKIGVTSKAVQNMLSVHQPDFGYLTDAMVYNSGEAMPISERLIQPRAEGEIAFILKKDLMGPGVTNADVLAATECVIPCFEVVDSRIQDWKIKIQDTVADNASCGLFVLGDQAVSPRQVDLVTCGMLVEKNGQLLSTGAGAAALGSPVNCVAWLANTLGHFGIGLKAGEVILSGSLVPLEPVKAGDFMRVEIGGIGSASVRFI</sequence>
<dbReference type="PANTHER" id="PTHR30143:SF0">
    <property type="entry name" value="2-KETO-4-PENTENOATE HYDRATASE"/>
    <property type="match status" value="1"/>
</dbReference>
<dbReference type="AlphaFoldDB" id="C8CEC2"/>
<evidence type="ECO:0000259" key="4">
    <source>
        <dbReference type="Pfam" id="PF01557"/>
    </source>
</evidence>
<dbReference type="Gene3D" id="3.90.850.10">
    <property type="entry name" value="Fumarylacetoacetase-like, C-terminal domain"/>
    <property type="match status" value="1"/>
</dbReference>
<accession>C8CEC2</accession>
<geneLocation type="plasmid" evidence="5">
    <name>unnamed</name>
</geneLocation>
<keyword evidence="2" id="KW-0058">Aromatic hydrocarbons catabolism</keyword>
<evidence type="ECO:0000256" key="1">
    <source>
        <dbReference type="ARBA" id="ARBA00010715"/>
    </source>
</evidence>
<protein>
    <submittedName>
        <fullName evidence="5">2-oxopent-4-enoate hydratase</fullName>
    </submittedName>
</protein>
<keyword evidence="5" id="KW-0614">Plasmid</keyword>
<evidence type="ECO:0000256" key="3">
    <source>
        <dbReference type="ARBA" id="ARBA00023239"/>
    </source>
</evidence>
<dbReference type="SUPFAM" id="SSF56529">
    <property type="entry name" value="FAH"/>
    <property type="match status" value="1"/>
</dbReference>
<dbReference type="GO" id="GO:0008684">
    <property type="term" value="F:2-oxopent-4-enoate hydratase activity"/>
    <property type="evidence" value="ECO:0007669"/>
    <property type="project" value="TreeGrafter"/>
</dbReference>
<keyword evidence="3" id="KW-0456">Lyase</keyword>
<dbReference type="GO" id="GO:0005737">
    <property type="term" value="C:cytoplasm"/>
    <property type="evidence" value="ECO:0007669"/>
    <property type="project" value="TreeGrafter"/>
</dbReference>
<organism evidence="5">
    <name type="scientific">Pseudomonas aeruginosa</name>
    <dbReference type="NCBI Taxonomy" id="287"/>
    <lineage>
        <taxon>Bacteria</taxon>
        <taxon>Pseudomonadati</taxon>
        <taxon>Pseudomonadota</taxon>
        <taxon>Gammaproteobacteria</taxon>
        <taxon>Pseudomonadales</taxon>
        <taxon>Pseudomonadaceae</taxon>
        <taxon>Pseudomonas</taxon>
    </lineage>
</organism>
<dbReference type="PANTHER" id="PTHR30143">
    <property type="entry name" value="ACID HYDRATASE"/>
    <property type="match status" value="1"/>
</dbReference>
<comment type="similarity">
    <text evidence="1">Belongs to the hydratase/decarboxylase family.</text>
</comment>
<gene>
    <name evidence="5" type="primary">nahL</name>
</gene>
<dbReference type="InterPro" id="IPR017632">
    <property type="entry name" value="2-oxopent-4-enoate_hydratase"/>
</dbReference>
<dbReference type="EMBL" id="GQ396161">
    <property type="protein sequence ID" value="ACV05017.1"/>
    <property type="molecule type" value="Genomic_DNA"/>
</dbReference>
<proteinExistence type="inferred from homology"/>
<dbReference type="InterPro" id="IPR011234">
    <property type="entry name" value="Fumarylacetoacetase-like_C"/>
</dbReference>
<reference evidence="5" key="1">
    <citation type="submission" date="2009-07" db="EMBL/GenBank/DDBJ databases">
        <title>PAH degradation by Pseudomonas aeruginosa CGMCC 1.860.</title>
        <authorList>
            <person name="Yong Y.-C."/>
            <person name="Zhong J.-J."/>
        </authorList>
    </citation>
    <scope>NUCLEOTIDE SEQUENCE</scope>
    <source>
        <strain evidence="5">CGMCC 1.860</strain>
        <plasmid evidence="5">unnamed</plasmid>
    </source>
</reference>
<dbReference type="InterPro" id="IPR050772">
    <property type="entry name" value="Hydratase-Decarb/MhpD_sf"/>
</dbReference>
<name>C8CEC2_PSEAI</name>
<evidence type="ECO:0000256" key="2">
    <source>
        <dbReference type="ARBA" id="ARBA00022797"/>
    </source>
</evidence>
<feature type="domain" description="Fumarylacetoacetase-like C-terminal" evidence="4">
    <location>
        <begin position="80"/>
        <end position="263"/>
    </location>
</feature>